<dbReference type="InterPro" id="IPR000711">
    <property type="entry name" value="ATPase_OSCP/dsu"/>
</dbReference>
<evidence type="ECO:0000256" key="2">
    <source>
        <dbReference type="ARBA" id="ARBA00022448"/>
    </source>
</evidence>
<dbReference type="SUPFAM" id="SSF47928">
    <property type="entry name" value="N-terminal domain of the delta subunit of the F1F0-ATP synthase"/>
    <property type="match status" value="1"/>
</dbReference>
<dbReference type="EMBL" id="JADIML010000038">
    <property type="protein sequence ID" value="MBO8462555.1"/>
    <property type="molecule type" value="Genomic_DNA"/>
</dbReference>
<dbReference type="NCBIfam" id="TIGR01145">
    <property type="entry name" value="ATP_synt_delta"/>
    <property type="match status" value="1"/>
</dbReference>
<comment type="subcellular location">
    <subcellularLocation>
        <location evidence="7">Cell membrane</location>
        <topology evidence="7">Peripheral membrane protein</topology>
    </subcellularLocation>
    <subcellularLocation>
        <location evidence="1">Membrane</location>
    </subcellularLocation>
</comment>
<comment type="function">
    <text evidence="7">F(1)F(0) ATP synthase produces ATP from ADP in the presence of a proton or sodium gradient. F-type ATPases consist of two structural domains, F(1) containing the extramembraneous catalytic core and F(0) containing the membrane proton channel, linked together by a central stalk and a peripheral stalk. During catalysis, ATP synthesis in the catalytic domain of F(1) is coupled via a rotary mechanism of the central stalk subunits to proton translocation.</text>
</comment>
<evidence type="ECO:0000256" key="4">
    <source>
        <dbReference type="ARBA" id="ARBA00023065"/>
    </source>
</evidence>
<evidence type="ECO:0000256" key="1">
    <source>
        <dbReference type="ARBA" id="ARBA00004370"/>
    </source>
</evidence>
<comment type="function">
    <text evidence="7">This protein is part of the stalk that links CF(0) to CF(1). It either transmits conformational changes from CF(0) to CF(1) or is implicated in proton conduction.</text>
</comment>
<dbReference type="Proteomes" id="UP000823618">
    <property type="component" value="Unassembled WGS sequence"/>
</dbReference>
<keyword evidence="2 7" id="KW-0813">Transport</keyword>
<keyword evidence="7" id="KW-1003">Cell membrane</keyword>
<keyword evidence="6 7" id="KW-0066">ATP synthesis</keyword>
<keyword evidence="5 7" id="KW-0472">Membrane</keyword>
<accession>A0A9D9HYP5</accession>
<evidence type="ECO:0000313" key="8">
    <source>
        <dbReference type="EMBL" id="MBO8462555.1"/>
    </source>
</evidence>
<comment type="caution">
    <text evidence="8">The sequence shown here is derived from an EMBL/GenBank/DDBJ whole genome shotgun (WGS) entry which is preliminary data.</text>
</comment>
<reference evidence="8" key="2">
    <citation type="journal article" date="2021" name="PeerJ">
        <title>Extensive microbial diversity within the chicken gut microbiome revealed by metagenomics and culture.</title>
        <authorList>
            <person name="Gilroy R."/>
            <person name="Ravi A."/>
            <person name="Getino M."/>
            <person name="Pursley I."/>
            <person name="Horton D.L."/>
            <person name="Alikhan N.F."/>
            <person name="Baker D."/>
            <person name="Gharbi K."/>
            <person name="Hall N."/>
            <person name="Watson M."/>
            <person name="Adriaenssens E.M."/>
            <person name="Foster-Nyarko E."/>
            <person name="Jarju S."/>
            <person name="Secka A."/>
            <person name="Antonio M."/>
            <person name="Oren A."/>
            <person name="Chaudhuri R.R."/>
            <person name="La Ragione R."/>
            <person name="Hildebrand F."/>
            <person name="Pallen M.J."/>
        </authorList>
    </citation>
    <scope>NUCLEOTIDE SEQUENCE</scope>
    <source>
        <strain evidence="8">E3-2379</strain>
    </source>
</reference>
<evidence type="ECO:0000313" key="9">
    <source>
        <dbReference type="Proteomes" id="UP000823618"/>
    </source>
</evidence>
<evidence type="ECO:0000256" key="6">
    <source>
        <dbReference type="ARBA" id="ARBA00023310"/>
    </source>
</evidence>
<organism evidence="8 9">
    <name type="scientific">Candidatus Scybalomonas excrementavium</name>
    <dbReference type="NCBI Taxonomy" id="2840943"/>
    <lineage>
        <taxon>Bacteria</taxon>
        <taxon>Bacillati</taxon>
        <taxon>Bacillota</taxon>
        <taxon>Clostridia</taxon>
        <taxon>Lachnospirales</taxon>
        <taxon>Lachnospiraceae</taxon>
        <taxon>Lachnospiraceae incertae sedis</taxon>
        <taxon>Candidatus Scybalomonas</taxon>
    </lineage>
</organism>
<dbReference type="Pfam" id="PF00213">
    <property type="entry name" value="OSCP"/>
    <property type="match status" value="1"/>
</dbReference>
<dbReference type="AlphaFoldDB" id="A0A9D9HYP5"/>
<dbReference type="GO" id="GO:0046933">
    <property type="term" value="F:proton-transporting ATP synthase activity, rotational mechanism"/>
    <property type="evidence" value="ECO:0007669"/>
    <property type="project" value="UniProtKB-UniRule"/>
</dbReference>
<dbReference type="GO" id="GO:0005886">
    <property type="term" value="C:plasma membrane"/>
    <property type="evidence" value="ECO:0007669"/>
    <property type="project" value="UniProtKB-SubCell"/>
</dbReference>
<evidence type="ECO:0000256" key="5">
    <source>
        <dbReference type="ARBA" id="ARBA00023136"/>
    </source>
</evidence>
<evidence type="ECO:0000256" key="7">
    <source>
        <dbReference type="HAMAP-Rule" id="MF_01416"/>
    </source>
</evidence>
<dbReference type="PRINTS" id="PR00125">
    <property type="entry name" value="ATPASEDELTA"/>
</dbReference>
<protein>
    <recommendedName>
        <fullName evidence="7">ATP synthase subunit delta</fullName>
    </recommendedName>
    <alternativeName>
        <fullName evidence="7">ATP synthase F(1) sector subunit delta</fullName>
    </alternativeName>
    <alternativeName>
        <fullName evidence="7">F-type ATPase subunit delta</fullName>
        <shortName evidence="7">F-ATPase subunit delta</shortName>
    </alternativeName>
</protein>
<dbReference type="GO" id="GO:0045259">
    <property type="term" value="C:proton-transporting ATP synthase complex"/>
    <property type="evidence" value="ECO:0007669"/>
    <property type="project" value="UniProtKB-KW"/>
</dbReference>
<proteinExistence type="inferred from homology"/>
<reference evidence="8" key="1">
    <citation type="submission" date="2020-10" db="EMBL/GenBank/DDBJ databases">
        <authorList>
            <person name="Gilroy R."/>
        </authorList>
    </citation>
    <scope>NUCLEOTIDE SEQUENCE</scope>
    <source>
        <strain evidence="8">E3-2379</strain>
    </source>
</reference>
<dbReference type="InterPro" id="IPR026015">
    <property type="entry name" value="ATP_synth_OSCP/delta_N_sf"/>
</dbReference>
<comment type="similarity">
    <text evidence="7">Belongs to the ATPase delta chain family.</text>
</comment>
<gene>
    <name evidence="7 8" type="primary">atpH</name>
    <name evidence="8" type="ORF">IAC13_01335</name>
</gene>
<keyword evidence="7" id="KW-0139">CF(1)</keyword>
<dbReference type="PANTHER" id="PTHR11910">
    <property type="entry name" value="ATP SYNTHASE DELTA CHAIN"/>
    <property type="match status" value="1"/>
</dbReference>
<keyword evidence="3 7" id="KW-0375">Hydrogen ion transport</keyword>
<evidence type="ECO:0000256" key="3">
    <source>
        <dbReference type="ARBA" id="ARBA00022781"/>
    </source>
</evidence>
<dbReference type="Gene3D" id="1.10.520.20">
    <property type="entry name" value="N-terminal domain of the delta subunit of the F1F0-ATP synthase"/>
    <property type="match status" value="1"/>
</dbReference>
<keyword evidence="4 7" id="KW-0406">Ion transport</keyword>
<name>A0A9D9HYP5_9FIRM</name>
<sequence>MTQTELNYAVVLYELPIEKESIQSAQECFKNVPMLKEVLANPTIDKKQKWNIIERVFPKEMYGFLKKVCELGHMSKIDQIFEAYTSYASEQESFICAELFYVTEPSEAQKDGFVNFIKKEYQCQNVKLQLVEDRSLLGGFLLKIGSVEYDYSLLGKLNHIRQQLIG</sequence>
<dbReference type="HAMAP" id="MF_01416">
    <property type="entry name" value="ATP_synth_delta_bact"/>
    <property type="match status" value="1"/>
</dbReference>